<proteinExistence type="predicted"/>
<dbReference type="Proteomes" id="UP001189429">
    <property type="component" value="Unassembled WGS sequence"/>
</dbReference>
<evidence type="ECO:0000256" key="1">
    <source>
        <dbReference type="SAM" id="MobiDB-lite"/>
    </source>
</evidence>
<keyword evidence="3" id="KW-1185">Reference proteome</keyword>
<feature type="compositionally biased region" description="Pro residues" evidence="1">
    <location>
        <begin position="197"/>
        <end position="218"/>
    </location>
</feature>
<dbReference type="PANTHER" id="PTHR48148:SF2">
    <property type="entry name" value="PA14 DOMAIN-CONTAINING PROTEIN"/>
    <property type="match status" value="1"/>
</dbReference>
<dbReference type="PANTHER" id="PTHR48148">
    <property type="entry name" value="KERATINOCYTE PROLINE-RICH PROTEIN"/>
    <property type="match status" value="1"/>
</dbReference>
<sequence>MVFPCNEGDFVATLAAGMGYYYDSGVPGGLCRSIDAGKVDLLQHELFTSAWTSTGTGKTFLPLTPSSPGMATLSPTPSPTASPTSAPTPSPTPAPTPSPTPWHTAQSVEYAGWGTSHWYNDPGQNPCNVDEFKATLTDGMGYFYDSAVVGGFCKSINVDNVGLLRAEFGTSSWTDHSTGMTYLPTLESSTTRAPTSAPTPTPTPSPMASPTTVPTPEPTAVPTTVYWVEYAGWGTPDLYTDPPTNPCNVDEFDTLLEDGMGYYYDPNVPGGLCRTIQPENVESLRQLNGTSSWIHDSFGKTYLPPAPTPAPTEPISQGTGGTTGGVAPTLSPTAASWRWDQYVGWGSVTSYDDPPEYPCNVNGFVASLAPGMGYYYDPAAGTGGLCRSIHADNVEHLRQEYGSELWRAHQPQHRRHGYHLVLEFAQGMIRIGQVPTLWGLIGISIPDWAGACATEGLTLNVNRFVMQQQGAV</sequence>
<reference evidence="2" key="1">
    <citation type="submission" date="2023-10" db="EMBL/GenBank/DDBJ databases">
        <authorList>
            <person name="Chen Y."/>
            <person name="Shah S."/>
            <person name="Dougan E. K."/>
            <person name="Thang M."/>
            <person name="Chan C."/>
        </authorList>
    </citation>
    <scope>NUCLEOTIDE SEQUENCE [LARGE SCALE GENOMIC DNA]</scope>
</reference>
<dbReference type="EMBL" id="CAUYUJ010017424">
    <property type="protein sequence ID" value="CAK0874710.1"/>
    <property type="molecule type" value="Genomic_DNA"/>
</dbReference>
<feature type="region of interest" description="Disordered" evidence="1">
    <location>
        <begin position="188"/>
        <end position="218"/>
    </location>
</feature>
<accession>A0ABN9VP94</accession>
<gene>
    <name evidence="2" type="ORF">PCOR1329_LOCUS59534</name>
</gene>
<feature type="compositionally biased region" description="Pro residues" evidence="1">
    <location>
        <begin position="76"/>
        <end position="100"/>
    </location>
</feature>
<evidence type="ECO:0000313" key="2">
    <source>
        <dbReference type="EMBL" id="CAK0874710.1"/>
    </source>
</evidence>
<evidence type="ECO:0000313" key="3">
    <source>
        <dbReference type="Proteomes" id="UP001189429"/>
    </source>
</evidence>
<feature type="region of interest" description="Disordered" evidence="1">
    <location>
        <begin position="62"/>
        <end position="104"/>
    </location>
</feature>
<comment type="caution">
    <text evidence="2">The sequence shown here is derived from an EMBL/GenBank/DDBJ whole genome shotgun (WGS) entry which is preliminary data.</text>
</comment>
<protein>
    <submittedName>
        <fullName evidence="2">Uncharacterized protein</fullName>
    </submittedName>
</protein>
<organism evidence="2 3">
    <name type="scientific">Prorocentrum cordatum</name>
    <dbReference type="NCBI Taxonomy" id="2364126"/>
    <lineage>
        <taxon>Eukaryota</taxon>
        <taxon>Sar</taxon>
        <taxon>Alveolata</taxon>
        <taxon>Dinophyceae</taxon>
        <taxon>Prorocentrales</taxon>
        <taxon>Prorocentraceae</taxon>
        <taxon>Prorocentrum</taxon>
    </lineage>
</organism>
<name>A0ABN9VP94_9DINO</name>